<proteinExistence type="inferred from homology"/>
<accession>A0A1H9LLB1</accession>
<dbReference type="PANTHER" id="PTHR10695">
    <property type="entry name" value="DEPHOSPHO-COA KINASE-RELATED"/>
    <property type="match status" value="1"/>
</dbReference>
<dbReference type="GO" id="GO:0005524">
    <property type="term" value="F:ATP binding"/>
    <property type="evidence" value="ECO:0007669"/>
    <property type="project" value="UniProtKB-UniRule"/>
</dbReference>
<comment type="subcellular location">
    <subcellularLocation>
        <location evidence="3">Cytoplasm</location>
    </subcellularLocation>
</comment>
<name>A0A1H9LLB1_BUTFI</name>
<evidence type="ECO:0000313" key="5">
    <source>
        <dbReference type="EMBL" id="SER12029.1"/>
    </source>
</evidence>
<dbReference type="EC" id="2.7.1.24" evidence="3 4"/>
<keyword evidence="2 3" id="KW-0067">ATP-binding</keyword>
<dbReference type="HAMAP" id="MF_00376">
    <property type="entry name" value="Dephospho_CoA_kinase"/>
    <property type="match status" value="1"/>
</dbReference>
<sequence length="201" mass="22454">MKIIGVTGGVGAGKSALLTRVIDICNCKVIFSDNVANDVKKKGMPAYDALVDLLGDDILEVKADGSYGEIDKKKMAAAIFKDDTLLQKVNDILHPATNKYIADIIDQERALGEIDYLFIEAALLIENGYKDIVDEMWYIFASEDVRRQRLKKARGYSDEKIDGILKAQLSEEVFRQNCDFVVDNSNDLDHAIGQIRKHLEV</sequence>
<dbReference type="PANTHER" id="PTHR10695:SF46">
    <property type="entry name" value="BIFUNCTIONAL COENZYME A SYNTHASE-RELATED"/>
    <property type="match status" value="1"/>
</dbReference>
<keyword evidence="3" id="KW-0173">Coenzyme A biosynthesis</keyword>
<evidence type="ECO:0000256" key="4">
    <source>
        <dbReference type="NCBIfam" id="TIGR00152"/>
    </source>
</evidence>
<comment type="pathway">
    <text evidence="3">Cofactor biosynthesis; coenzyme A biosynthesis; CoA from (R)-pantothenate: step 5/5.</text>
</comment>
<dbReference type="InterPro" id="IPR027417">
    <property type="entry name" value="P-loop_NTPase"/>
</dbReference>
<dbReference type="Proteomes" id="UP000182584">
    <property type="component" value="Unassembled WGS sequence"/>
</dbReference>
<reference evidence="5 6" key="1">
    <citation type="submission" date="2016-10" db="EMBL/GenBank/DDBJ databases">
        <authorList>
            <person name="de Groot N.N."/>
        </authorList>
    </citation>
    <scope>NUCLEOTIDE SEQUENCE [LARGE SCALE GENOMIC DNA]</scope>
    <source>
        <strain evidence="5 6">AR40</strain>
    </source>
</reference>
<evidence type="ECO:0000256" key="2">
    <source>
        <dbReference type="ARBA" id="ARBA00022840"/>
    </source>
</evidence>
<dbReference type="InterPro" id="IPR001977">
    <property type="entry name" value="Depp_CoAkinase"/>
</dbReference>
<dbReference type="OrthoDB" id="9812943at2"/>
<dbReference type="eggNOG" id="COG0237">
    <property type="taxonomic scope" value="Bacteria"/>
</dbReference>
<comment type="similarity">
    <text evidence="3">Belongs to the CoaE family.</text>
</comment>
<dbReference type="PROSITE" id="PS51219">
    <property type="entry name" value="DPCK"/>
    <property type="match status" value="1"/>
</dbReference>
<dbReference type="SUPFAM" id="SSF52540">
    <property type="entry name" value="P-loop containing nucleoside triphosphate hydrolases"/>
    <property type="match status" value="1"/>
</dbReference>
<evidence type="ECO:0000256" key="3">
    <source>
        <dbReference type="HAMAP-Rule" id="MF_00376"/>
    </source>
</evidence>
<keyword evidence="1 3" id="KW-0547">Nucleotide-binding</keyword>
<keyword evidence="3" id="KW-0808">Transferase</keyword>
<dbReference type="GO" id="GO:0004140">
    <property type="term" value="F:dephospho-CoA kinase activity"/>
    <property type="evidence" value="ECO:0007669"/>
    <property type="project" value="UniProtKB-UniRule"/>
</dbReference>
<dbReference type="Pfam" id="PF01121">
    <property type="entry name" value="CoaE"/>
    <property type="match status" value="1"/>
</dbReference>
<feature type="binding site" evidence="3">
    <location>
        <begin position="11"/>
        <end position="16"/>
    </location>
    <ligand>
        <name>ATP</name>
        <dbReference type="ChEBI" id="CHEBI:30616"/>
    </ligand>
</feature>
<dbReference type="NCBIfam" id="TIGR00152">
    <property type="entry name" value="dephospho-CoA kinase"/>
    <property type="match status" value="1"/>
</dbReference>
<organism evidence="5 6">
    <name type="scientific">Butyrivibrio fibrisolvens</name>
    <dbReference type="NCBI Taxonomy" id="831"/>
    <lineage>
        <taxon>Bacteria</taxon>
        <taxon>Bacillati</taxon>
        <taxon>Bacillota</taxon>
        <taxon>Clostridia</taxon>
        <taxon>Lachnospirales</taxon>
        <taxon>Lachnospiraceae</taxon>
        <taxon>Butyrivibrio</taxon>
    </lineage>
</organism>
<protein>
    <recommendedName>
        <fullName evidence="3 4">Dephospho-CoA kinase</fullName>
        <ecNumber evidence="3 4">2.7.1.24</ecNumber>
    </recommendedName>
    <alternativeName>
        <fullName evidence="3">Dephosphocoenzyme A kinase</fullName>
    </alternativeName>
</protein>
<gene>
    <name evidence="3" type="primary">coaE</name>
    <name evidence="5" type="ORF">SAMN04487884_102105</name>
</gene>
<comment type="function">
    <text evidence="3">Catalyzes the phosphorylation of the 3'-hydroxyl group of dephosphocoenzyme A to form coenzyme A.</text>
</comment>
<dbReference type="Gene3D" id="3.40.50.300">
    <property type="entry name" value="P-loop containing nucleotide triphosphate hydrolases"/>
    <property type="match status" value="1"/>
</dbReference>
<evidence type="ECO:0000313" key="6">
    <source>
        <dbReference type="Proteomes" id="UP000182584"/>
    </source>
</evidence>
<dbReference type="UniPathway" id="UPA00241">
    <property type="reaction ID" value="UER00356"/>
</dbReference>
<dbReference type="CDD" id="cd02022">
    <property type="entry name" value="DPCK"/>
    <property type="match status" value="1"/>
</dbReference>
<dbReference type="GO" id="GO:0005737">
    <property type="term" value="C:cytoplasm"/>
    <property type="evidence" value="ECO:0007669"/>
    <property type="project" value="UniProtKB-SubCell"/>
</dbReference>
<dbReference type="GO" id="GO:0015937">
    <property type="term" value="P:coenzyme A biosynthetic process"/>
    <property type="evidence" value="ECO:0007669"/>
    <property type="project" value="UniProtKB-UniRule"/>
</dbReference>
<keyword evidence="3 5" id="KW-0418">Kinase</keyword>
<comment type="catalytic activity">
    <reaction evidence="3">
        <text>3'-dephospho-CoA + ATP = ADP + CoA + H(+)</text>
        <dbReference type="Rhea" id="RHEA:18245"/>
        <dbReference type="ChEBI" id="CHEBI:15378"/>
        <dbReference type="ChEBI" id="CHEBI:30616"/>
        <dbReference type="ChEBI" id="CHEBI:57287"/>
        <dbReference type="ChEBI" id="CHEBI:57328"/>
        <dbReference type="ChEBI" id="CHEBI:456216"/>
        <dbReference type="EC" id="2.7.1.24"/>
    </reaction>
</comment>
<dbReference type="AlphaFoldDB" id="A0A1H9LLB1"/>
<evidence type="ECO:0000256" key="1">
    <source>
        <dbReference type="ARBA" id="ARBA00022741"/>
    </source>
</evidence>
<dbReference type="EMBL" id="FOGJ01000002">
    <property type="protein sequence ID" value="SER12029.1"/>
    <property type="molecule type" value="Genomic_DNA"/>
</dbReference>
<keyword evidence="3" id="KW-0963">Cytoplasm</keyword>